<evidence type="ECO:0000313" key="5">
    <source>
        <dbReference type="EMBL" id="EFJ12596.1"/>
    </source>
</evidence>
<gene>
    <name evidence="5" type="ORF">SELMODRAFT_425282</name>
</gene>
<feature type="compositionally biased region" description="Polar residues" evidence="3">
    <location>
        <begin position="77"/>
        <end position="89"/>
    </location>
</feature>
<feature type="region of interest" description="Disordered" evidence="3">
    <location>
        <begin position="119"/>
        <end position="140"/>
    </location>
</feature>
<dbReference type="EMBL" id="GL377638">
    <property type="protein sequence ID" value="EFJ12596.1"/>
    <property type="molecule type" value="Genomic_DNA"/>
</dbReference>
<dbReference type="PANTHER" id="PTHR22881:SF27">
    <property type="entry name" value="BROMODOMAIN CONTAINING 7_9"/>
    <property type="match status" value="1"/>
</dbReference>
<dbReference type="PANTHER" id="PTHR22881">
    <property type="entry name" value="BROMODOMAIN CONTAINING PROTEIN"/>
    <property type="match status" value="1"/>
</dbReference>
<sequence>MVLLNADYLDIIKEPMDFKRNSPKSIELFERDVNLIRSNAMKYNTPRTIDHKQFYSCTDETGQRSRTSPEKLLNGQRKGNQSSEQQGSDATPGAGLAYGKKRHRPFHFKVLETISKFRKDSTRSLTSRPDSLRTEPVEQKIPSRAEASQQLFAIEVPSSTSAAPAALVSKQHRNVVQNYRNVEAVAQQQLQKPPARFPPLLQRDHPGSAAAENQAES</sequence>
<organism evidence="6">
    <name type="scientific">Selaginella moellendorffii</name>
    <name type="common">Spikemoss</name>
    <dbReference type="NCBI Taxonomy" id="88036"/>
    <lineage>
        <taxon>Eukaryota</taxon>
        <taxon>Viridiplantae</taxon>
        <taxon>Streptophyta</taxon>
        <taxon>Embryophyta</taxon>
        <taxon>Tracheophyta</taxon>
        <taxon>Lycopodiopsida</taxon>
        <taxon>Selaginellales</taxon>
        <taxon>Selaginellaceae</taxon>
        <taxon>Selaginella</taxon>
    </lineage>
</organism>
<dbReference type="AlphaFoldDB" id="D8SSL4"/>
<keyword evidence="6" id="KW-1185">Reference proteome</keyword>
<dbReference type="KEGG" id="smo:SELMODRAFT_425282"/>
<feature type="compositionally biased region" description="Basic and acidic residues" evidence="3">
    <location>
        <begin position="130"/>
        <end position="140"/>
    </location>
</feature>
<feature type="domain" description="Bromo" evidence="4">
    <location>
        <begin position="7"/>
        <end position="51"/>
    </location>
</feature>
<dbReference type="Gene3D" id="1.20.920.10">
    <property type="entry name" value="Bromodomain-like"/>
    <property type="match status" value="1"/>
</dbReference>
<dbReference type="Gramene" id="EFJ12596">
    <property type="protein sequence ID" value="EFJ12596"/>
    <property type="gene ID" value="SELMODRAFT_425282"/>
</dbReference>
<name>D8SSL4_SELML</name>
<keyword evidence="1 2" id="KW-0103">Bromodomain</keyword>
<evidence type="ECO:0000256" key="2">
    <source>
        <dbReference type="PROSITE-ProRule" id="PRU00035"/>
    </source>
</evidence>
<feature type="region of interest" description="Disordered" evidence="3">
    <location>
        <begin position="187"/>
        <end position="217"/>
    </location>
</feature>
<dbReference type="InterPro" id="IPR051831">
    <property type="entry name" value="Bromodomain_contain_prot"/>
</dbReference>
<accession>D8SSL4</accession>
<dbReference type="SUPFAM" id="SSF47370">
    <property type="entry name" value="Bromodomain"/>
    <property type="match status" value="1"/>
</dbReference>
<evidence type="ECO:0000259" key="4">
    <source>
        <dbReference type="PROSITE" id="PS50014"/>
    </source>
</evidence>
<dbReference type="Pfam" id="PF00439">
    <property type="entry name" value="Bromodomain"/>
    <property type="match status" value="1"/>
</dbReference>
<proteinExistence type="predicted"/>
<protein>
    <recommendedName>
        <fullName evidence="4">Bromo domain-containing protein</fullName>
    </recommendedName>
</protein>
<evidence type="ECO:0000256" key="1">
    <source>
        <dbReference type="ARBA" id="ARBA00023117"/>
    </source>
</evidence>
<evidence type="ECO:0000313" key="6">
    <source>
        <dbReference type="Proteomes" id="UP000001514"/>
    </source>
</evidence>
<dbReference type="HOGENOM" id="CLU_1274139_0_0_1"/>
<evidence type="ECO:0000256" key="3">
    <source>
        <dbReference type="SAM" id="MobiDB-lite"/>
    </source>
</evidence>
<dbReference type="CDD" id="cd04369">
    <property type="entry name" value="Bromodomain"/>
    <property type="match status" value="1"/>
</dbReference>
<dbReference type="InterPro" id="IPR001487">
    <property type="entry name" value="Bromodomain"/>
</dbReference>
<dbReference type="PROSITE" id="PS50014">
    <property type="entry name" value="BROMODOMAIN_2"/>
    <property type="match status" value="1"/>
</dbReference>
<feature type="region of interest" description="Disordered" evidence="3">
    <location>
        <begin position="54"/>
        <end position="99"/>
    </location>
</feature>
<reference evidence="5 6" key="1">
    <citation type="journal article" date="2011" name="Science">
        <title>The Selaginella genome identifies genetic changes associated with the evolution of vascular plants.</title>
        <authorList>
            <person name="Banks J.A."/>
            <person name="Nishiyama T."/>
            <person name="Hasebe M."/>
            <person name="Bowman J.L."/>
            <person name="Gribskov M."/>
            <person name="dePamphilis C."/>
            <person name="Albert V.A."/>
            <person name="Aono N."/>
            <person name="Aoyama T."/>
            <person name="Ambrose B.A."/>
            <person name="Ashton N.W."/>
            <person name="Axtell M.J."/>
            <person name="Barker E."/>
            <person name="Barker M.S."/>
            <person name="Bennetzen J.L."/>
            <person name="Bonawitz N.D."/>
            <person name="Chapple C."/>
            <person name="Cheng C."/>
            <person name="Correa L.G."/>
            <person name="Dacre M."/>
            <person name="DeBarry J."/>
            <person name="Dreyer I."/>
            <person name="Elias M."/>
            <person name="Engstrom E.M."/>
            <person name="Estelle M."/>
            <person name="Feng L."/>
            <person name="Finet C."/>
            <person name="Floyd S.K."/>
            <person name="Frommer W.B."/>
            <person name="Fujita T."/>
            <person name="Gramzow L."/>
            <person name="Gutensohn M."/>
            <person name="Harholt J."/>
            <person name="Hattori M."/>
            <person name="Heyl A."/>
            <person name="Hirai T."/>
            <person name="Hiwatashi Y."/>
            <person name="Ishikawa M."/>
            <person name="Iwata M."/>
            <person name="Karol K.G."/>
            <person name="Koehler B."/>
            <person name="Kolukisaoglu U."/>
            <person name="Kubo M."/>
            <person name="Kurata T."/>
            <person name="Lalonde S."/>
            <person name="Li K."/>
            <person name="Li Y."/>
            <person name="Litt A."/>
            <person name="Lyons E."/>
            <person name="Manning G."/>
            <person name="Maruyama T."/>
            <person name="Michael T.P."/>
            <person name="Mikami K."/>
            <person name="Miyazaki S."/>
            <person name="Morinaga S."/>
            <person name="Murata T."/>
            <person name="Mueller-Roeber B."/>
            <person name="Nelson D.R."/>
            <person name="Obara M."/>
            <person name="Oguri Y."/>
            <person name="Olmstead R.G."/>
            <person name="Onodera N."/>
            <person name="Petersen B.L."/>
            <person name="Pils B."/>
            <person name="Prigge M."/>
            <person name="Rensing S.A."/>
            <person name="Riano-Pachon D.M."/>
            <person name="Roberts A.W."/>
            <person name="Sato Y."/>
            <person name="Scheller H.V."/>
            <person name="Schulz B."/>
            <person name="Schulz C."/>
            <person name="Shakirov E.V."/>
            <person name="Shibagaki N."/>
            <person name="Shinohara N."/>
            <person name="Shippen D.E."/>
            <person name="Soerensen I."/>
            <person name="Sotooka R."/>
            <person name="Sugimoto N."/>
            <person name="Sugita M."/>
            <person name="Sumikawa N."/>
            <person name="Tanurdzic M."/>
            <person name="Theissen G."/>
            <person name="Ulvskov P."/>
            <person name="Wakazuki S."/>
            <person name="Weng J.K."/>
            <person name="Willats W.W."/>
            <person name="Wipf D."/>
            <person name="Wolf P.G."/>
            <person name="Yang L."/>
            <person name="Zimmer A.D."/>
            <person name="Zhu Q."/>
            <person name="Mitros T."/>
            <person name="Hellsten U."/>
            <person name="Loque D."/>
            <person name="Otillar R."/>
            <person name="Salamov A."/>
            <person name="Schmutz J."/>
            <person name="Shapiro H."/>
            <person name="Lindquist E."/>
            <person name="Lucas S."/>
            <person name="Rokhsar D."/>
            <person name="Grigoriev I.V."/>
        </authorList>
    </citation>
    <scope>NUCLEOTIDE SEQUENCE [LARGE SCALE GENOMIC DNA]</scope>
</reference>
<dbReference type="InterPro" id="IPR036427">
    <property type="entry name" value="Bromodomain-like_sf"/>
</dbReference>
<dbReference type="Proteomes" id="UP000001514">
    <property type="component" value="Unassembled WGS sequence"/>
</dbReference>
<dbReference type="InParanoid" id="D8SSL4"/>